<feature type="transmembrane region" description="Helical" evidence="1">
    <location>
        <begin position="43"/>
        <end position="63"/>
    </location>
</feature>
<keyword evidence="1" id="KW-0472">Membrane</keyword>
<protein>
    <submittedName>
        <fullName evidence="3">Rhs-related protein</fullName>
    </submittedName>
</protein>
<feature type="transmembrane region" description="Helical" evidence="1">
    <location>
        <begin position="16"/>
        <end position="37"/>
    </location>
</feature>
<evidence type="ECO:0000313" key="3">
    <source>
        <dbReference type="EMBL" id="AFK70458.1"/>
    </source>
</evidence>
<evidence type="ECO:0000313" key="4">
    <source>
        <dbReference type="Proteomes" id="UP000005268"/>
    </source>
</evidence>
<dbReference type="InterPro" id="IPR008727">
    <property type="entry name" value="PAAR_motif"/>
</dbReference>
<dbReference type="Proteomes" id="UP000005268">
    <property type="component" value="Chromosome"/>
</dbReference>
<dbReference type="Pfam" id="PF05488">
    <property type="entry name" value="PAAR_motif"/>
    <property type="match status" value="1"/>
</dbReference>
<sequence>MFEAARFGDEISHTSALGGFLIGAALGIALVATVAIATFTCGFGVALLAGLAAGIGGSLLTAAGEAIGSMFSSPSGTITTASPNVFINSRKAARVEKSIGACDKHPGPVQIAEGSTNVFINSVAAARKGDKLTCGATISGGSENVIIGGGTYRYLPVDDEVPEWLRTTVDVLMAIAGAAGGIAQLIKAGTQAGMKAVMPCALKFTAGFVAGEVASRYVVEPVARKAIGGLVGNPVDLHDGPQADPR</sequence>
<dbReference type="KEGG" id="ppi:YSA_06844"/>
<feature type="domain" description="Double-stranded DNA deaminase toxin A prePAAR motif" evidence="2">
    <location>
        <begin position="1"/>
        <end position="58"/>
    </location>
</feature>
<proteinExistence type="predicted"/>
<dbReference type="Gene3D" id="2.60.200.60">
    <property type="match status" value="1"/>
</dbReference>
<name>I3UY87_PSEPU</name>
<gene>
    <name evidence="3" type="ORF">YSA_06844</name>
</gene>
<dbReference type="CDD" id="cd14742">
    <property type="entry name" value="PAAR_RHS"/>
    <property type="match status" value="1"/>
</dbReference>
<organism evidence="3 4">
    <name type="scientific">Pseudomonas putida ND6</name>
    <dbReference type="NCBI Taxonomy" id="231023"/>
    <lineage>
        <taxon>Bacteria</taxon>
        <taxon>Pseudomonadati</taxon>
        <taxon>Pseudomonadota</taxon>
        <taxon>Gammaproteobacteria</taxon>
        <taxon>Pseudomonadales</taxon>
        <taxon>Pseudomonadaceae</taxon>
        <taxon>Pseudomonas</taxon>
    </lineage>
</organism>
<dbReference type="PATRIC" id="fig|231023.4.peg.3274"/>
<keyword evidence="1" id="KW-1133">Transmembrane helix</keyword>
<dbReference type="HOGENOM" id="CLU_083852_0_0_6"/>
<accession>I3UY87</accession>
<evidence type="ECO:0000259" key="2">
    <source>
        <dbReference type="Pfam" id="PF25799"/>
    </source>
</evidence>
<dbReference type="InterPro" id="IPR057925">
    <property type="entry name" value="prePAAR_DddA"/>
</dbReference>
<keyword evidence="1" id="KW-0812">Transmembrane</keyword>
<dbReference type="AlphaFoldDB" id="I3UY87"/>
<evidence type="ECO:0000256" key="1">
    <source>
        <dbReference type="SAM" id="Phobius"/>
    </source>
</evidence>
<dbReference type="EMBL" id="CP003588">
    <property type="protein sequence ID" value="AFK70458.1"/>
    <property type="molecule type" value="Genomic_DNA"/>
</dbReference>
<reference evidence="3 4" key="1">
    <citation type="journal article" date="2012" name="J. Bacteriol.">
        <title>Complete Genome Sequence of the Naphthalene-Degrading Pseudomonas putida Strain ND6.</title>
        <authorList>
            <person name="Li S."/>
            <person name="Zhao H."/>
            <person name="Li Y."/>
            <person name="Niu S."/>
            <person name="Cai B."/>
        </authorList>
    </citation>
    <scope>NUCLEOTIDE SEQUENCE [LARGE SCALE GENOMIC DNA]</scope>
    <source>
        <strain evidence="3 4">ND6</strain>
    </source>
</reference>
<dbReference type="Pfam" id="PF25799">
    <property type="entry name" value="prePAAR_I"/>
    <property type="match status" value="1"/>
</dbReference>